<keyword evidence="1" id="KW-0677">Repeat</keyword>
<organism evidence="3 4">
    <name type="scientific">Pirellulimonas nuda</name>
    <dbReference type="NCBI Taxonomy" id="2528009"/>
    <lineage>
        <taxon>Bacteria</taxon>
        <taxon>Pseudomonadati</taxon>
        <taxon>Planctomycetota</taxon>
        <taxon>Planctomycetia</taxon>
        <taxon>Pirellulales</taxon>
        <taxon>Lacipirellulaceae</taxon>
        <taxon>Pirellulimonas</taxon>
    </lineage>
</organism>
<evidence type="ECO:0000256" key="1">
    <source>
        <dbReference type="ARBA" id="ARBA00022737"/>
    </source>
</evidence>
<dbReference type="Pfam" id="PF13432">
    <property type="entry name" value="TPR_16"/>
    <property type="match status" value="1"/>
</dbReference>
<evidence type="ECO:0000256" key="2">
    <source>
        <dbReference type="ARBA" id="ARBA00022803"/>
    </source>
</evidence>
<dbReference type="Gene3D" id="1.25.40.10">
    <property type="entry name" value="Tetratricopeptide repeat domain"/>
    <property type="match status" value="3"/>
</dbReference>
<evidence type="ECO:0000313" key="3">
    <source>
        <dbReference type="EMBL" id="QDU87608.1"/>
    </source>
</evidence>
<reference evidence="3 4" key="1">
    <citation type="submission" date="2019-02" db="EMBL/GenBank/DDBJ databases">
        <title>Deep-cultivation of Planctomycetes and their phenomic and genomic characterization uncovers novel biology.</title>
        <authorList>
            <person name="Wiegand S."/>
            <person name="Jogler M."/>
            <person name="Boedeker C."/>
            <person name="Pinto D."/>
            <person name="Vollmers J."/>
            <person name="Rivas-Marin E."/>
            <person name="Kohn T."/>
            <person name="Peeters S.H."/>
            <person name="Heuer A."/>
            <person name="Rast P."/>
            <person name="Oberbeckmann S."/>
            <person name="Bunk B."/>
            <person name="Jeske O."/>
            <person name="Meyerdierks A."/>
            <person name="Storesund J.E."/>
            <person name="Kallscheuer N."/>
            <person name="Luecker S."/>
            <person name="Lage O.M."/>
            <person name="Pohl T."/>
            <person name="Merkel B.J."/>
            <person name="Hornburger P."/>
            <person name="Mueller R.-W."/>
            <person name="Bruemmer F."/>
            <person name="Labrenz M."/>
            <person name="Spormann A.M."/>
            <person name="Op den Camp H."/>
            <person name="Overmann J."/>
            <person name="Amann R."/>
            <person name="Jetten M.S.M."/>
            <person name="Mascher T."/>
            <person name="Medema M.H."/>
            <person name="Devos D.P."/>
            <person name="Kaster A.-K."/>
            <person name="Ovreas L."/>
            <person name="Rohde M."/>
            <person name="Galperin M.Y."/>
            <person name="Jogler C."/>
        </authorList>
    </citation>
    <scope>NUCLEOTIDE SEQUENCE [LARGE SCALE GENOMIC DNA]</scope>
    <source>
        <strain evidence="3 4">Pla175</strain>
    </source>
</reference>
<dbReference type="KEGG" id="pnd:Pla175_09730"/>
<dbReference type="InterPro" id="IPR011990">
    <property type="entry name" value="TPR-like_helical_dom_sf"/>
</dbReference>
<name>A0A518D821_9BACT</name>
<dbReference type="SUPFAM" id="SSF48452">
    <property type="entry name" value="TPR-like"/>
    <property type="match status" value="2"/>
</dbReference>
<protein>
    <submittedName>
        <fullName evidence="3">Tetratricopeptide repeat protein</fullName>
    </submittedName>
</protein>
<accession>A0A518D821</accession>
<sequence length="482" mass="52942">MTVDATPNEATPRGPAPLTLAVRQRLQQVFERGRASQQRGDSEYAHQLYSECVVEDPGNLVYAQQMRSNLGAYTGAGRRGMLGGLRSRSAPSAMLKAITRGAWREAFTLGCAALSKNPGDLATLLAMADACGQLDRRECQLFYLRWALDIDAKDVEVNRQAGIALEQVGQFEQAISCWQRVQHQKPGDEESAKAMSRLSVEHAIKRGGYNADLLQGAADVEARPAVRVSDLAQSDGKGDSVSAGDEAVRLQAAIDADPADPEAYLQLADVYASAGRLEKASKLLTEALSATGGGDLRVREKWEDVELCRVHAQVKVADRRAAEEATPEAKHLARQMLAQATQAELEIFAARADRHPADPRPQIELAVRFKKLGKHREAIPYFQKARGDRKRAAEVQLHLGECFQHIEQYKLALASYTAGLEACDPASEDLYKLLLYRAGVLASGMREFERAEKCLTDLAAIDFGYRDVGDRLDKLARMRQNP</sequence>
<gene>
    <name evidence="3" type="ORF">Pla175_09730</name>
</gene>
<keyword evidence="4" id="KW-1185">Reference proteome</keyword>
<dbReference type="SMART" id="SM00028">
    <property type="entry name" value="TPR"/>
    <property type="match status" value="4"/>
</dbReference>
<dbReference type="RefSeq" id="WP_145281644.1">
    <property type="nucleotide sequence ID" value="NZ_CP036291.1"/>
</dbReference>
<dbReference type="PANTHER" id="PTHR44943">
    <property type="entry name" value="CELLULOSE SYNTHASE OPERON PROTEIN C"/>
    <property type="match status" value="1"/>
</dbReference>
<dbReference type="OrthoDB" id="212218at2"/>
<evidence type="ECO:0000313" key="4">
    <source>
        <dbReference type="Proteomes" id="UP000317429"/>
    </source>
</evidence>
<dbReference type="InterPro" id="IPR051685">
    <property type="entry name" value="Ycf3/AcsC/BcsC/TPR_MFPF"/>
</dbReference>
<dbReference type="Pfam" id="PF14559">
    <property type="entry name" value="TPR_19"/>
    <property type="match status" value="1"/>
</dbReference>
<dbReference type="InterPro" id="IPR019734">
    <property type="entry name" value="TPR_rpt"/>
</dbReference>
<dbReference type="EMBL" id="CP036291">
    <property type="protein sequence ID" value="QDU87608.1"/>
    <property type="molecule type" value="Genomic_DNA"/>
</dbReference>
<keyword evidence="2" id="KW-0802">TPR repeat</keyword>
<dbReference type="Proteomes" id="UP000317429">
    <property type="component" value="Chromosome"/>
</dbReference>
<dbReference type="AlphaFoldDB" id="A0A518D821"/>
<dbReference type="PANTHER" id="PTHR44943:SF8">
    <property type="entry name" value="TPR REPEAT-CONTAINING PROTEIN MJ0263"/>
    <property type="match status" value="1"/>
</dbReference>
<proteinExistence type="predicted"/>